<name>A0A0M3JI25_ANISI</name>
<accession>A0A0M3JI25</accession>
<reference evidence="4" key="1">
    <citation type="submission" date="2017-02" db="UniProtKB">
        <authorList>
            <consortium name="WormBaseParasite"/>
        </authorList>
    </citation>
    <scope>IDENTIFICATION</scope>
</reference>
<dbReference type="EMBL" id="UYRR01016425">
    <property type="protein sequence ID" value="VDK28434.1"/>
    <property type="molecule type" value="Genomic_DNA"/>
</dbReference>
<feature type="compositionally biased region" description="Low complexity" evidence="1">
    <location>
        <begin position="12"/>
        <end position="44"/>
    </location>
</feature>
<organism evidence="4">
    <name type="scientific">Anisakis simplex</name>
    <name type="common">Herring worm</name>
    <dbReference type="NCBI Taxonomy" id="6269"/>
    <lineage>
        <taxon>Eukaryota</taxon>
        <taxon>Metazoa</taxon>
        <taxon>Ecdysozoa</taxon>
        <taxon>Nematoda</taxon>
        <taxon>Chromadorea</taxon>
        <taxon>Rhabditida</taxon>
        <taxon>Spirurina</taxon>
        <taxon>Ascaridomorpha</taxon>
        <taxon>Ascaridoidea</taxon>
        <taxon>Anisakidae</taxon>
        <taxon>Anisakis</taxon>
        <taxon>Anisakis simplex complex</taxon>
    </lineage>
</organism>
<feature type="compositionally biased region" description="Basic and acidic residues" evidence="1">
    <location>
        <begin position="82"/>
        <end position="93"/>
    </location>
</feature>
<evidence type="ECO:0000256" key="1">
    <source>
        <dbReference type="SAM" id="MobiDB-lite"/>
    </source>
</evidence>
<gene>
    <name evidence="2" type="ORF">ASIM_LOCUS7062</name>
</gene>
<dbReference type="WBParaSite" id="ASIM_0000729001-mRNA-1">
    <property type="protein sequence ID" value="ASIM_0000729001-mRNA-1"/>
    <property type="gene ID" value="ASIM_0000729001"/>
</dbReference>
<keyword evidence="3" id="KW-1185">Reference proteome</keyword>
<dbReference type="Proteomes" id="UP000267096">
    <property type="component" value="Unassembled WGS sequence"/>
</dbReference>
<sequence length="137" mass="14956">MMYFRSRHLKRSAPWAGGWEGSSAAGWSSSPKGSFGGSSASGWGARILRKQAHHRGNQPGSPLNRDTVMDTTSPLQIAQFDENNRRKNTRDGTEYMSSSQTIGGRIRSAEEHSISIPADKAGKYGASEETENYPAHD</sequence>
<dbReference type="AlphaFoldDB" id="A0A0M3JI25"/>
<feature type="compositionally biased region" description="Basic residues" evidence="1">
    <location>
        <begin position="1"/>
        <end position="11"/>
    </location>
</feature>
<protein>
    <submittedName>
        <fullName evidence="2 4">Uncharacterized protein</fullName>
    </submittedName>
</protein>
<feature type="compositionally biased region" description="Basic residues" evidence="1">
    <location>
        <begin position="47"/>
        <end position="56"/>
    </location>
</feature>
<evidence type="ECO:0000313" key="4">
    <source>
        <dbReference type="WBParaSite" id="ASIM_0000729001-mRNA-1"/>
    </source>
</evidence>
<proteinExistence type="predicted"/>
<feature type="region of interest" description="Disordered" evidence="1">
    <location>
        <begin position="1"/>
        <end position="137"/>
    </location>
</feature>
<evidence type="ECO:0000313" key="3">
    <source>
        <dbReference type="Proteomes" id="UP000267096"/>
    </source>
</evidence>
<reference evidence="2 3" key="2">
    <citation type="submission" date="2018-11" db="EMBL/GenBank/DDBJ databases">
        <authorList>
            <consortium name="Pathogen Informatics"/>
        </authorList>
    </citation>
    <scope>NUCLEOTIDE SEQUENCE [LARGE SCALE GENOMIC DNA]</scope>
</reference>
<evidence type="ECO:0000313" key="2">
    <source>
        <dbReference type="EMBL" id="VDK28434.1"/>
    </source>
</evidence>